<dbReference type="Pfam" id="PF25371">
    <property type="entry name" value="DUF7884"/>
    <property type="match status" value="1"/>
</dbReference>
<name>A0AAU7UBZ6_9DEIO</name>
<dbReference type="Gene3D" id="3.40.50.150">
    <property type="entry name" value="Vaccinia Virus protein VP39"/>
    <property type="match status" value="1"/>
</dbReference>
<keyword evidence="4" id="KW-0949">S-adenosyl-L-methionine</keyword>
<dbReference type="EC" id="2.1.1.-" evidence="7"/>
<keyword evidence="3 7" id="KW-0808">Transferase</keyword>
<dbReference type="CDD" id="cd02440">
    <property type="entry name" value="AdoMet_MTases"/>
    <property type="match status" value="1"/>
</dbReference>
<organism evidence="7">
    <name type="scientific">Deinococcus sonorensis KR-87</name>
    <dbReference type="NCBI Taxonomy" id="694439"/>
    <lineage>
        <taxon>Bacteria</taxon>
        <taxon>Thermotogati</taxon>
        <taxon>Deinococcota</taxon>
        <taxon>Deinococci</taxon>
        <taxon>Deinococcales</taxon>
        <taxon>Deinococcaceae</taxon>
        <taxon>Deinococcus</taxon>
    </lineage>
</organism>
<dbReference type="EMBL" id="CP158299">
    <property type="protein sequence ID" value="XBV85712.1"/>
    <property type="molecule type" value="Genomic_DNA"/>
</dbReference>
<dbReference type="InterPro" id="IPR050723">
    <property type="entry name" value="CFA/CMAS"/>
</dbReference>
<dbReference type="InterPro" id="IPR003333">
    <property type="entry name" value="CMAS"/>
</dbReference>
<dbReference type="PANTHER" id="PTHR43667:SF1">
    <property type="entry name" value="CYCLOPROPANE-FATTY-ACYL-PHOSPHOLIPID SYNTHASE"/>
    <property type="match status" value="1"/>
</dbReference>
<dbReference type="SUPFAM" id="SSF53335">
    <property type="entry name" value="S-adenosyl-L-methionine-dependent methyltransferases"/>
    <property type="match status" value="1"/>
</dbReference>
<dbReference type="KEGG" id="dsc:ABOD76_05240"/>
<sequence length="428" mass="47917">MTTAQDTRLRDLSVRLLQRVLPEHRRFHVQLWDGTVLPAPQDHSATLVINSTESLGQMLQTPVDVAVGEAYMNGAFDIQGDVLAVFEAIEDIVPRLSALEWATLAQEAAALRKAAGLGSPLAAVLKGRQHSRSRDMEAVQYHYDVSNRFYQLWLDPRMVYSCAYFPTGQETLEQAQTAKLDLICRKLRLKPGERLLDIGSGWGGLALYAARQYGVQVVGVTLSQQQLQEARERAARQGLEGQVEFRLQDYRDVSGEFDKVVSVGMSEHVGAEQLGTYFQLAWQRLRPGGLMLNHAISSGPVALDTAPSVATGQFVQRYIFPDGEILPIWQTLRDAQNAGFEVRDVEDLREHYARTLTCWLRNLEAHWTEAETEVGLSRLRLWRLYLAGSAHQFDWGHLAIHQALLAKPAAHGRVELPASRADLYRSAP</sequence>
<feature type="domain" description="DUF7884" evidence="6">
    <location>
        <begin position="26"/>
        <end position="89"/>
    </location>
</feature>
<dbReference type="AlphaFoldDB" id="A0AAU7UBZ6"/>
<dbReference type="Pfam" id="PF02353">
    <property type="entry name" value="CMAS"/>
    <property type="match status" value="1"/>
</dbReference>
<evidence type="ECO:0000256" key="5">
    <source>
        <dbReference type="ARBA" id="ARBA00023098"/>
    </source>
</evidence>
<evidence type="ECO:0000256" key="3">
    <source>
        <dbReference type="ARBA" id="ARBA00022679"/>
    </source>
</evidence>
<accession>A0AAU7UBZ6</accession>
<dbReference type="GO" id="GO:0032259">
    <property type="term" value="P:methylation"/>
    <property type="evidence" value="ECO:0007669"/>
    <property type="project" value="UniProtKB-KW"/>
</dbReference>
<comment type="similarity">
    <text evidence="1">Belongs to the CFA/CMAS family.</text>
</comment>
<dbReference type="InterPro" id="IPR057206">
    <property type="entry name" value="DUF7884"/>
</dbReference>
<evidence type="ECO:0000313" key="7">
    <source>
        <dbReference type="EMBL" id="XBV85712.1"/>
    </source>
</evidence>
<evidence type="ECO:0000256" key="4">
    <source>
        <dbReference type="ARBA" id="ARBA00022691"/>
    </source>
</evidence>
<dbReference type="GO" id="GO:0008610">
    <property type="term" value="P:lipid biosynthetic process"/>
    <property type="evidence" value="ECO:0007669"/>
    <property type="project" value="InterPro"/>
</dbReference>
<protein>
    <submittedName>
        <fullName evidence="7">Cyclopropane-fatty-acyl-phospholipid synthase family protein</fullName>
        <ecNumber evidence="7">2.1.1.-</ecNumber>
    </submittedName>
</protein>
<keyword evidence="2 7" id="KW-0489">Methyltransferase</keyword>
<evidence type="ECO:0000256" key="1">
    <source>
        <dbReference type="ARBA" id="ARBA00010815"/>
    </source>
</evidence>
<keyword evidence="5" id="KW-0443">Lipid metabolism</keyword>
<dbReference type="RefSeq" id="WP_350243753.1">
    <property type="nucleotide sequence ID" value="NZ_CP158299.1"/>
</dbReference>
<dbReference type="PANTHER" id="PTHR43667">
    <property type="entry name" value="CYCLOPROPANE-FATTY-ACYL-PHOSPHOLIPID SYNTHASE"/>
    <property type="match status" value="1"/>
</dbReference>
<reference evidence="7" key="1">
    <citation type="submission" date="2024-06" db="EMBL/GenBank/DDBJ databases">
        <title>Draft Genome Sequence of Deinococcus sonorensis Type Strain KR-87, a Biofilm Producing Representative of the Genus Deinococcus.</title>
        <authorList>
            <person name="Boren L.S."/>
            <person name="Grosso R.A."/>
            <person name="Hugenberg-Cox A.N."/>
            <person name="Hill J.T.E."/>
            <person name="Albert C.M."/>
            <person name="Tuohy J.M."/>
        </authorList>
    </citation>
    <scope>NUCLEOTIDE SEQUENCE</scope>
    <source>
        <strain evidence="7">KR-87</strain>
    </source>
</reference>
<dbReference type="PIRSF" id="PIRSF003085">
    <property type="entry name" value="CMAS"/>
    <property type="match status" value="1"/>
</dbReference>
<evidence type="ECO:0000259" key="6">
    <source>
        <dbReference type="Pfam" id="PF25371"/>
    </source>
</evidence>
<proteinExistence type="inferred from homology"/>
<dbReference type="InterPro" id="IPR029063">
    <property type="entry name" value="SAM-dependent_MTases_sf"/>
</dbReference>
<dbReference type="GO" id="GO:0008168">
    <property type="term" value="F:methyltransferase activity"/>
    <property type="evidence" value="ECO:0007669"/>
    <property type="project" value="UniProtKB-KW"/>
</dbReference>
<evidence type="ECO:0000256" key="2">
    <source>
        <dbReference type="ARBA" id="ARBA00022603"/>
    </source>
</evidence>
<gene>
    <name evidence="7" type="ORF">ABOD76_05240</name>
</gene>